<gene>
    <name evidence="9" type="ORF">BC936DRAFT_142386</name>
</gene>
<dbReference type="GO" id="GO:0005643">
    <property type="term" value="C:nuclear pore"/>
    <property type="evidence" value="ECO:0007669"/>
    <property type="project" value="UniProtKB-SubCell"/>
</dbReference>
<evidence type="ECO:0000256" key="1">
    <source>
        <dbReference type="ARBA" id="ARBA00004567"/>
    </source>
</evidence>
<keyword evidence="2" id="KW-0813">Transport</keyword>
<reference evidence="9 10" key="1">
    <citation type="journal article" date="2018" name="New Phytol.">
        <title>Phylogenomics of Endogonaceae and evolution of mycorrhizas within Mucoromycota.</title>
        <authorList>
            <person name="Chang Y."/>
            <person name="Desiro A."/>
            <person name="Na H."/>
            <person name="Sandor L."/>
            <person name="Lipzen A."/>
            <person name="Clum A."/>
            <person name="Barry K."/>
            <person name="Grigoriev I.V."/>
            <person name="Martin F.M."/>
            <person name="Stajich J.E."/>
            <person name="Smith M.E."/>
            <person name="Bonito G."/>
            <person name="Spatafora J.W."/>
        </authorList>
    </citation>
    <scope>NUCLEOTIDE SEQUENCE [LARGE SCALE GENOMIC DNA]</scope>
    <source>
        <strain evidence="9 10">GMNB39</strain>
    </source>
</reference>
<evidence type="ECO:0000256" key="3">
    <source>
        <dbReference type="ARBA" id="ARBA00022816"/>
    </source>
</evidence>
<dbReference type="InterPro" id="IPR037700">
    <property type="entry name" value="NUP88/NUP82"/>
</dbReference>
<keyword evidence="4" id="KW-0653">Protein transport</keyword>
<dbReference type="Proteomes" id="UP000268093">
    <property type="component" value="Unassembled WGS sequence"/>
</dbReference>
<evidence type="ECO:0000256" key="4">
    <source>
        <dbReference type="ARBA" id="ARBA00022927"/>
    </source>
</evidence>
<protein>
    <recommendedName>
        <fullName evidence="11">WD40-repeat-containing domain protein</fullName>
    </recommendedName>
</protein>
<keyword evidence="6" id="KW-0906">Nuclear pore complex</keyword>
<feature type="region of interest" description="Disordered" evidence="8">
    <location>
        <begin position="32"/>
        <end position="58"/>
    </location>
</feature>
<dbReference type="PANTHER" id="PTHR13257:SF0">
    <property type="entry name" value="NUCLEAR PORE COMPLEX PROTEIN NUP88"/>
    <property type="match status" value="1"/>
</dbReference>
<comment type="caution">
    <text evidence="9">The sequence shown here is derived from an EMBL/GenBank/DDBJ whole genome shotgun (WGS) entry which is preliminary data.</text>
</comment>
<evidence type="ECO:0000256" key="5">
    <source>
        <dbReference type="ARBA" id="ARBA00023010"/>
    </source>
</evidence>
<dbReference type="InterPro" id="IPR036322">
    <property type="entry name" value="WD40_repeat_dom_sf"/>
</dbReference>
<keyword evidence="7" id="KW-0539">Nucleus</keyword>
<dbReference type="Pfam" id="PF10168">
    <property type="entry name" value="Nup88"/>
    <property type="match status" value="1"/>
</dbReference>
<dbReference type="GO" id="GO:0006406">
    <property type="term" value="P:mRNA export from nucleus"/>
    <property type="evidence" value="ECO:0007669"/>
    <property type="project" value="TreeGrafter"/>
</dbReference>
<comment type="subcellular location">
    <subcellularLocation>
        <location evidence="1">Nucleus</location>
        <location evidence="1">Nuclear pore complex</location>
    </subcellularLocation>
</comment>
<evidence type="ECO:0000313" key="9">
    <source>
        <dbReference type="EMBL" id="RUO96225.1"/>
    </source>
</evidence>
<keyword evidence="5" id="KW-0811">Translocation</keyword>
<keyword evidence="3" id="KW-0509">mRNA transport</keyword>
<sequence>MPTTQTTFWLDLLDEHPLFTLDDQEFDAWERSRSSAAQTTRTDTKLSTSQKDSSSSTRLLDTPRFSFSFDDDSVKRHVGKQACMVVRDGDLFVAINDRLRVLNLNEYKNAWVKANQDGLQLDDDYERDVSWMGEVRYKGGCSDAWRFLKYNVLVSEFIHYWTICYTLEAYGCSDVRVLWALHIYFCTTLDHNIYVFAQRPLIVDYHNHLSPPRSHVCTNISLTLAYNNWLLPQTLETPAINFPIRSLSVNPNGKLMAVVGDHDLCVVVLPRTGNTRSKAENMECRTYTMGPYYHSADASSKIVKVRWHPLSESRSHIVVLTMDGFLRMYNIAKDVDEPEQTYNFSNGRSGIPASPIGARGPSQYWAPPKRYTSDEDTLEAVSFCFGQGDGDWGTFALYCLMRNGDVYSMCPIVP</sequence>
<evidence type="ECO:0000256" key="2">
    <source>
        <dbReference type="ARBA" id="ARBA00022448"/>
    </source>
</evidence>
<proteinExistence type="predicted"/>
<dbReference type="EMBL" id="RBNI01022561">
    <property type="protein sequence ID" value="RUO96225.1"/>
    <property type="molecule type" value="Genomic_DNA"/>
</dbReference>
<feature type="non-terminal residue" evidence="9">
    <location>
        <position position="414"/>
    </location>
</feature>
<evidence type="ECO:0008006" key="11">
    <source>
        <dbReference type="Google" id="ProtNLM"/>
    </source>
</evidence>
<dbReference type="PANTHER" id="PTHR13257">
    <property type="entry name" value="NUCLEOPORIN NUP84-RELATED"/>
    <property type="match status" value="1"/>
</dbReference>
<organism evidence="9 10">
    <name type="scientific">Jimgerdemannia flammicorona</name>
    <dbReference type="NCBI Taxonomy" id="994334"/>
    <lineage>
        <taxon>Eukaryota</taxon>
        <taxon>Fungi</taxon>
        <taxon>Fungi incertae sedis</taxon>
        <taxon>Mucoromycota</taxon>
        <taxon>Mucoromycotina</taxon>
        <taxon>Endogonomycetes</taxon>
        <taxon>Endogonales</taxon>
        <taxon>Endogonaceae</taxon>
        <taxon>Jimgerdemannia</taxon>
    </lineage>
</organism>
<evidence type="ECO:0000256" key="7">
    <source>
        <dbReference type="ARBA" id="ARBA00023242"/>
    </source>
</evidence>
<evidence type="ECO:0000313" key="10">
    <source>
        <dbReference type="Proteomes" id="UP000268093"/>
    </source>
</evidence>
<keyword evidence="10" id="KW-1185">Reference proteome</keyword>
<dbReference type="GO" id="GO:0006606">
    <property type="term" value="P:protein import into nucleus"/>
    <property type="evidence" value="ECO:0007669"/>
    <property type="project" value="TreeGrafter"/>
</dbReference>
<evidence type="ECO:0000256" key="6">
    <source>
        <dbReference type="ARBA" id="ARBA00023132"/>
    </source>
</evidence>
<dbReference type="InterPro" id="IPR019321">
    <property type="entry name" value="Nucleoporin_Nup88"/>
</dbReference>
<dbReference type="SUPFAM" id="SSF50978">
    <property type="entry name" value="WD40 repeat-like"/>
    <property type="match status" value="1"/>
</dbReference>
<dbReference type="GO" id="GO:0000056">
    <property type="term" value="P:ribosomal small subunit export from nucleus"/>
    <property type="evidence" value="ECO:0007669"/>
    <property type="project" value="InterPro"/>
</dbReference>
<accession>A0A433A0X6</accession>
<dbReference type="GO" id="GO:0000055">
    <property type="term" value="P:ribosomal large subunit export from nucleus"/>
    <property type="evidence" value="ECO:0007669"/>
    <property type="project" value="InterPro"/>
</dbReference>
<dbReference type="GO" id="GO:0017056">
    <property type="term" value="F:structural constituent of nuclear pore"/>
    <property type="evidence" value="ECO:0007669"/>
    <property type="project" value="InterPro"/>
</dbReference>
<evidence type="ECO:0000256" key="8">
    <source>
        <dbReference type="SAM" id="MobiDB-lite"/>
    </source>
</evidence>
<dbReference type="AlphaFoldDB" id="A0A433A0X6"/>
<name>A0A433A0X6_9FUNG</name>
<feature type="compositionally biased region" description="Low complexity" evidence="8">
    <location>
        <begin position="45"/>
        <end position="57"/>
    </location>
</feature>
<dbReference type="OrthoDB" id="341482at2759"/>